<sequence>MAPQELPKRIPLIVAGAFFMQVLDGAIINTSLPQMAASFGVQALDLSLGVTIYMLAVAAFIPASGWLADRFGSRNVFAAAILIFSLASLACGMADSLPAFVAARALQGVGGALMTPVGRMVVLRNTSKAGLLQATALITWPALIAPVFGPALGGFITTYASWRWNFLINLPLGVVGLGLVLRYIPNLRDEAHRRFDGRGFVLAACALVLLLRGLESVGRAGANLVVAALCCAIGSLLGVAALRHFRRAREPLLDLSAFAAPTFTLSTLSGGFFYRIAISATPFLLPLLFQIGFGLNPWQSGLMILAYFAGNLGMKTVTTPLLRRFGFRQVLVGNGVLGALAIAACGLLQADTPGWIAAALLVAAGLTRSMQLTALSTLTFADTEPRQRSSASTLSSMVQQVSMILGVAVAALVMKLSQALHGADAPLLADFRNAFFVVGLIGLLAALRFLRLAPDAGAEVSGQVARQAA</sequence>
<feature type="transmembrane region" description="Helical" evidence="7">
    <location>
        <begin position="283"/>
        <end position="309"/>
    </location>
</feature>
<dbReference type="InterPro" id="IPR020846">
    <property type="entry name" value="MFS_dom"/>
</dbReference>
<feature type="transmembrane region" description="Helical" evidence="7">
    <location>
        <begin position="50"/>
        <end position="68"/>
    </location>
</feature>
<dbReference type="AlphaFoldDB" id="A0A4R6EEX4"/>
<feature type="transmembrane region" description="Helical" evidence="7">
    <location>
        <begin position="166"/>
        <end position="185"/>
    </location>
</feature>
<dbReference type="Gene3D" id="1.20.1250.20">
    <property type="entry name" value="MFS general substrate transporter like domains"/>
    <property type="match status" value="1"/>
</dbReference>
<feature type="transmembrane region" description="Helical" evidence="7">
    <location>
        <begin position="355"/>
        <end position="381"/>
    </location>
</feature>
<evidence type="ECO:0000259" key="8">
    <source>
        <dbReference type="PROSITE" id="PS50850"/>
    </source>
</evidence>
<keyword evidence="2" id="KW-0813">Transport</keyword>
<keyword evidence="3" id="KW-1003">Cell membrane</keyword>
<feature type="transmembrane region" description="Helical" evidence="7">
    <location>
        <begin position="134"/>
        <end position="160"/>
    </location>
</feature>
<evidence type="ECO:0000256" key="6">
    <source>
        <dbReference type="ARBA" id="ARBA00023136"/>
    </source>
</evidence>
<dbReference type="PRINTS" id="PR01036">
    <property type="entry name" value="TCRTETB"/>
</dbReference>
<keyword evidence="10" id="KW-1185">Reference proteome</keyword>
<organism evidence="9 10">
    <name type="scientific">Azoarcus indigens</name>
    <dbReference type="NCBI Taxonomy" id="29545"/>
    <lineage>
        <taxon>Bacteria</taxon>
        <taxon>Pseudomonadati</taxon>
        <taxon>Pseudomonadota</taxon>
        <taxon>Betaproteobacteria</taxon>
        <taxon>Rhodocyclales</taxon>
        <taxon>Zoogloeaceae</taxon>
        <taxon>Azoarcus</taxon>
    </lineage>
</organism>
<evidence type="ECO:0000256" key="5">
    <source>
        <dbReference type="ARBA" id="ARBA00022989"/>
    </source>
</evidence>
<evidence type="ECO:0000256" key="3">
    <source>
        <dbReference type="ARBA" id="ARBA00022475"/>
    </source>
</evidence>
<protein>
    <submittedName>
        <fullName evidence="9">EmrB/QacA subfamily drug resistance transporter</fullName>
    </submittedName>
</protein>
<evidence type="ECO:0000313" key="10">
    <source>
        <dbReference type="Proteomes" id="UP000295129"/>
    </source>
</evidence>
<evidence type="ECO:0000256" key="1">
    <source>
        <dbReference type="ARBA" id="ARBA00004651"/>
    </source>
</evidence>
<feature type="transmembrane region" description="Helical" evidence="7">
    <location>
        <begin position="393"/>
        <end position="414"/>
    </location>
</feature>
<feature type="transmembrane region" description="Helical" evidence="7">
    <location>
        <begin position="434"/>
        <end position="450"/>
    </location>
</feature>
<dbReference type="Gene3D" id="1.20.1720.10">
    <property type="entry name" value="Multidrug resistance protein D"/>
    <property type="match status" value="1"/>
</dbReference>
<evidence type="ECO:0000256" key="4">
    <source>
        <dbReference type="ARBA" id="ARBA00022692"/>
    </source>
</evidence>
<comment type="subcellular location">
    <subcellularLocation>
        <location evidence="1">Cell membrane</location>
        <topology evidence="1">Multi-pass membrane protein</topology>
    </subcellularLocation>
</comment>
<dbReference type="EMBL" id="SNVV01000001">
    <property type="protein sequence ID" value="TDN56825.1"/>
    <property type="molecule type" value="Genomic_DNA"/>
</dbReference>
<dbReference type="GO" id="GO:0022857">
    <property type="term" value="F:transmembrane transporter activity"/>
    <property type="evidence" value="ECO:0007669"/>
    <property type="project" value="InterPro"/>
</dbReference>
<feature type="transmembrane region" description="Helical" evidence="7">
    <location>
        <begin position="101"/>
        <end position="122"/>
    </location>
</feature>
<feature type="transmembrane region" description="Helical" evidence="7">
    <location>
        <begin position="12"/>
        <end position="30"/>
    </location>
</feature>
<feature type="transmembrane region" description="Helical" evidence="7">
    <location>
        <begin position="220"/>
        <end position="240"/>
    </location>
</feature>
<dbReference type="OrthoDB" id="9807274at2"/>
<feature type="transmembrane region" description="Helical" evidence="7">
    <location>
        <begin position="197"/>
        <end position="214"/>
    </location>
</feature>
<feature type="transmembrane region" description="Helical" evidence="7">
    <location>
        <begin position="75"/>
        <end position="95"/>
    </location>
</feature>
<dbReference type="InterPro" id="IPR011701">
    <property type="entry name" value="MFS"/>
</dbReference>
<dbReference type="PROSITE" id="PS50850">
    <property type="entry name" value="MFS"/>
    <property type="match status" value="1"/>
</dbReference>
<comment type="caution">
    <text evidence="9">The sequence shown here is derived from an EMBL/GenBank/DDBJ whole genome shotgun (WGS) entry which is preliminary data.</text>
</comment>
<dbReference type="PANTHER" id="PTHR42718:SF46">
    <property type="entry name" value="BLR6921 PROTEIN"/>
    <property type="match status" value="1"/>
</dbReference>
<keyword evidence="4 7" id="KW-0812">Transmembrane</keyword>
<evidence type="ECO:0000256" key="7">
    <source>
        <dbReference type="SAM" id="Phobius"/>
    </source>
</evidence>
<name>A0A4R6EEX4_9RHOO</name>
<feature type="transmembrane region" description="Helical" evidence="7">
    <location>
        <begin position="252"/>
        <end position="277"/>
    </location>
</feature>
<gene>
    <name evidence="9" type="ORF">C7389_101204</name>
</gene>
<dbReference type="GO" id="GO:0005886">
    <property type="term" value="C:plasma membrane"/>
    <property type="evidence" value="ECO:0007669"/>
    <property type="project" value="UniProtKB-SubCell"/>
</dbReference>
<evidence type="ECO:0000256" key="2">
    <source>
        <dbReference type="ARBA" id="ARBA00022448"/>
    </source>
</evidence>
<accession>A0A4R6EEX4</accession>
<dbReference type="RefSeq" id="WP_133587476.1">
    <property type="nucleotide sequence ID" value="NZ_SNVV01000001.1"/>
</dbReference>
<dbReference type="Pfam" id="PF07690">
    <property type="entry name" value="MFS_1"/>
    <property type="match status" value="1"/>
</dbReference>
<keyword evidence="6 7" id="KW-0472">Membrane</keyword>
<feature type="transmembrane region" description="Helical" evidence="7">
    <location>
        <begin position="330"/>
        <end position="349"/>
    </location>
</feature>
<dbReference type="PANTHER" id="PTHR42718">
    <property type="entry name" value="MAJOR FACILITATOR SUPERFAMILY MULTIDRUG TRANSPORTER MFSC"/>
    <property type="match status" value="1"/>
</dbReference>
<keyword evidence="5 7" id="KW-1133">Transmembrane helix</keyword>
<proteinExistence type="predicted"/>
<evidence type="ECO:0000313" key="9">
    <source>
        <dbReference type="EMBL" id="TDN56825.1"/>
    </source>
</evidence>
<dbReference type="InterPro" id="IPR036259">
    <property type="entry name" value="MFS_trans_sf"/>
</dbReference>
<dbReference type="SUPFAM" id="SSF103473">
    <property type="entry name" value="MFS general substrate transporter"/>
    <property type="match status" value="1"/>
</dbReference>
<feature type="domain" description="Major facilitator superfamily (MFS) profile" evidence="8">
    <location>
        <begin position="10"/>
        <end position="457"/>
    </location>
</feature>
<dbReference type="Proteomes" id="UP000295129">
    <property type="component" value="Unassembled WGS sequence"/>
</dbReference>
<reference evidence="9 10" key="1">
    <citation type="submission" date="2019-03" db="EMBL/GenBank/DDBJ databases">
        <title>Genomic Encyclopedia of Type Strains, Phase IV (KMG-IV): sequencing the most valuable type-strain genomes for metagenomic binning, comparative biology and taxonomic classification.</title>
        <authorList>
            <person name="Goeker M."/>
        </authorList>
    </citation>
    <scope>NUCLEOTIDE SEQUENCE [LARGE SCALE GENOMIC DNA]</scope>
    <source>
        <strain evidence="9 10">DSM 12121</strain>
    </source>
</reference>